<evidence type="ECO:0000259" key="1">
    <source>
        <dbReference type="Pfam" id="PF01408"/>
    </source>
</evidence>
<evidence type="ECO:0000313" key="3">
    <source>
        <dbReference type="EMBL" id="UUF07874.1"/>
    </source>
</evidence>
<name>A0A9Q9FI45_9FIRM</name>
<dbReference type="InterPro" id="IPR055170">
    <property type="entry name" value="GFO_IDH_MocA-like_dom"/>
</dbReference>
<dbReference type="Pfam" id="PF01408">
    <property type="entry name" value="GFO_IDH_MocA"/>
    <property type="match status" value="1"/>
</dbReference>
<dbReference type="SUPFAM" id="SSF55347">
    <property type="entry name" value="Glyceraldehyde-3-phosphate dehydrogenase-like, C-terminal domain"/>
    <property type="match status" value="1"/>
</dbReference>
<dbReference type="SUPFAM" id="SSF51735">
    <property type="entry name" value="NAD(P)-binding Rossmann-fold domains"/>
    <property type="match status" value="1"/>
</dbReference>
<feature type="domain" description="Gfo/Idh/MocA-like oxidoreductase N-terminal" evidence="1">
    <location>
        <begin position="5"/>
        <end position="122"/>
    </location>
</feature>
<sequence length="334" mass="37237">MKQKVRFGIIGTNIITDQFIQAASHCEAFELSAVYSRTEARGQAFAAKYGVKHIFTDLEELLTSDVVDAMYIASPNALHAKQAIMCLNYQKHVLCEKPLASNLKEVEAMIAAAKANHVLLMEAMKTTLLPNFKVIQEQLSKIGTVRRYFASFCQYSSRYDAYRAGTVLNAFNPELSNGALVDIGVYTIAPMIALFGAPLAIKASAYLLESGVDGEGSVIFEYPQMQGTVMYSKISNSSLPAEIQGEEGSIIIDRINQMDQVTIHYRNGEVEEITLPQVEQNMVYEAEEFIQLILNQKHESAVNSFKFSYEVMRVLDEVRSQIGLVYPADLKEID</sequence>
<dbReference type="InterPro" id="IPR036291">
    <property type="entry name" value="NAD(P)-bd_dom_sf"/>
</dbReference>
<dbReference type="EMBL" id="CP071250">
    <property type="protein sequence ID" value="UUF07874.1"/>
    <property type="molecule type" value="Genomic_DNA"/>
</dbReference>
<dbReference type="PANTHER" id="PTHR43054:SF1">
    <property type="entry name" value="SCYLLO-INOSITOL 2-DEHYDROGENASE (NADP(+)) IOLU"/>
    <property type="match status" value="1"/>
</dbReference>
<dbReference type="AlphaFoldDB" id="A0A9Q9FI45"/>
<dbReference type="InterPro" id="IPR000683">
    <property type="entry name" value="Gfo/Idh/MocA-like_OxRdtase_N"/>
</dbReference>
<dbReference type="Gene3D" id="3.40.50.720">
    <property type="entry name" value="NAD(P)-binding Rossmann-like Domain"/>
    <property type="match status" value="1"/>
</dbReference>
<dbReference type="GO" id="GO:0000166">
    <property type="term" value="F:nucleotide binding"/>
    <property type="evidence" value="ECO:0007669"/>
    <property type="project" value="InterPro"/>
</dbReference>
<dbReference type="Proteomes" id="UP001058072">
    <property type="component" value="Chromosome"/>
</dbReference>
<dbReference type="PANTHER" id="PTHR43054">
    <property type="match status" value="1"/>
</dbReference>
<proteinExistence type="predicted"/>
<organism evidence="3 4">
    <name type="scientific">Turicibacter bilis</name>
    <dbReference type="NCBI Taxonomy" id="2735723"/>
    <lineage>
        <taxon>Bacteria</taxon>
        <taxon>Bacillati</taxon>
        <taxon>Bacillota</taxon>
        <taxon>Erysipelotrichia</taxon>
        <taxon>Erysipelotrichales</taxon>
        <taxon>Turicibacteraceae</taxon>
        <taxon>Turicibacter</taxon>
    </lineage>
</organism>
<gene>
    <name evidence="3" type="ORF">J0J70_09645</name>
</gene>
<protein>
    <submittedName>
        <fullName evidence="3">Gfo/Idh/MocA family oxidoreductase</fullName>
    </submittedName>
</protein>
<dbReference type="Gene3D" id="3.30.360.10">
    <property type="entry name" value="Dihydrodipicolinate Reductase, domain 2"/>
    <property type="match status" value="1"/>
</dbReference>
<dbReference type="RefSeq" id="WP_055241390.1">
    <property type="nucleotide sequence ID" value="NZ_CP071250.1"/>
</dbReference>
<evidence type="ECO:0000313" key="4">
    <source>
        <dbReference type="Proteomes" id="UP001058072"/>
    </source>
</evidence>
<reference evidence="3" key="1">
    <citation type="submission" date="2021-03" db="EMBL/GenBank/DDBJ databases">
        <title>Comparative Genomics and Metabolomics in the genus Turicibacter.</title>
        <authorList>
            <person name="Maki J."/>
            <person name="Looft T."/>
        </authorList>
    </citation>
    <scope>NUCLEOTIDE SEQUENCE</scope>
    <source>
        <strain evidence="3">ISU324</strain>
    </source>
</reference>
<feature type="domain" description="GFO/IDH/MocA-like oxidoreductase" evidence="2">
    <location>
        <begin position="141"/>
        <end position="250"/>
    </location>
</feature>
<dbReference type="Pfam" id="PF22725">
    <property type="entry name" value="GFO_IDH_MocA_C3"/>
    <property type="match status" value="1"/>
</dbReference>
<evidence type="ECO:0000259" key="2">
    <source>
        <dbReference type="Pfam" id="PF22725"/>
    </source>
</evidence>
<accession>A0A9Q9FI45</accession>